<keyword evidence="2" id="KW-0596">Phosphopantetheine</keyword>
<dbReference type="Gene3D" id="3.30.300.30">
    <property type="match status" value="1"/>
</dbReference>
<dbReference type="PROSITE" id="PS52004">
    <property type="entry name" value="KS3_2"/>
    <property type="match status" value="1"/>
</dbReference>
<dbReference type="Pfam" id="PF00550">
    <property type="entry name" value="PP-binding"/>
    <property type="match status" value="1"/>
</dbReference>
<feature type="domain" description="PKS/mFAS DH" evidence="15">
    <location>
        <begin position="954"/>
        <end position="1266"/>
    </location>
</feature>
<dbReference type="SMART" id="SM00822">
    <property type="entry name" value="PKS_KR"/>
    <property type="match status" value="1"/>
</dbReference>
<evidence type="ECO:0000256" key="3">
    <source>
        <dbReference type="ARBA" id="ARBA00022553"/>
    </source>
</evidence>
<reference evidence="16" key="1">
    <citation type="submission" date="2014-02" db="EMBL/GenBank/DDBJ databases">
        <title>The Genome Sequence of Trichophyton rubrum (morphotype fischeri) CBS 288.86.</title>
        <authorList>
            <consortium name="The Broad Institute Genomics Platform"/>
            <person name="Cuomo C.A."/>
            <person name="White T.C."/>
            <person name="Graser Y."/>
            <person name="Martinez-Rossi N."/>
            <person name="Heitman J."/>
            <person name="Young S.K."/>
            <person name="Zeng Q."/>
            <person name="Gargeya S."/>
            <person name="Abouelleil A."/>
            <person name="Alvarado L."/>
            <person name="Chapman S.B."/>
            <person name="Gainer-Dewar J."/>
            <person name="Goldberg J."/>
            <person name="Griggs A."/>
            <person name="Gujja S."/>
            <person name="Hansen M."/>
            <person name="Howarth C."/>
            <person name="Imamovic A."/>
            <person name="Larimer J."/>
            <person name="Martinez D."/>
            <person name="Murphy C."/>
            <person name="Pearson M.D."/>
            <person name="Persinoti G."/>
            <person name="Poon T."/>
            <person name="Priest M."/>
            <person name="Roberts A.D."/>
            <person name="Saif S."/>
            <person name="Shea T.D."/>
            <person name="Sykes S.N."/>
            <person name="Wortman J."/>
            <person name="Nusbaum C."/>
            <person name="Birren B."/>
        </authorList>
    </citation>
    <scope>NUCLEOTIDE SEQUENCE [LARGE SCALE GENOMIC DNA]</scope>
    <source>
        <strain evidence="16">CBS 288.86</strain>
    </source>
</reference>
<dbReference type="InterPro" id="IPR009081">
    <property type="entry name" value="PP-bd_ACP"/>
</dbReference>
<dbReference type="GO" id="GO:0006633">
    <property type="term" value="P:fatty acid biosynthetic process"/>
    <property type="evidence" value="ECO:0007669"/>
    <property type="project" value="InterPro"/>
</dbReference>
<dbReference type="PANTHER" id="PTHR43775:SF37">
    <property type="entry name" value="SI:DKEY-61P9.11"/>
    <property type="match status" value="1"/>
</dbReference>
<dbReference type="Gene3D" id="3.40.366.10">
    <property type="entry name" value="Malonyl-Coenzyme A Acyl Carrier Protein, domain 2"/>
    <property type="match status" value="1"/>
</dbReference>
<dbReference type="InterPro" id="IPR014031">
    <property type="entry name" value="Ketoacyl_synth_C"/>
</dbReference>
<dbReference type="Pfam" id="PF14765">
    <property type="entry name" value="PS-DH"/>
    <property type="match status" value="1"/>
</dbReference>
<dbReference type="InterPro" id="IPR016039">
    <property type="entry name" value="Thiolase-like"/>
</dbReference>
<feature type="compositionally biased region" description="Basic and acidic residues" evidence="12">
    <location>
        <begin position="2362"/>
        <end position="2372"/>
    </location>
</feature>
<dbReference type="OrthoDB" id="329835at2759"/>
<dbReference type="InterPro" id="IPR016035">
    <property type="entry name" value="Acyl_Trfase/lysoPLipase"/>
</dbReference>
<dbReference type="Pfam" id="PF16197">
    <property type="entry name" value="KAsynt_C_assoc"/>
    <property type="match status" value="1"/>
</dbReference>
<feature type="domain" description="Carrier" evidence="13">
    <location>
        <begin position="3402"/>
        <end position="3477"/>
    </location>
</feature>
<dbReference type="Gene3D" id="3.40.47.10">
    <property type="match status" value="1"/>
</dbReference>
<dbReference type="InterPro" id="IPR036736">
    <property type="entry name" value="ACP-like_sf"/>
</dbReference>
<evidence type="ECO:0000256" key="11">
    <source>
        <dbReference type="PROSITE-ProRule" id="PRU01363"/>
    </source>
</evidence>
<dbReference type="SUPFAM" id="SSF52777">
    <property type="entry name" value="CoA-dependent acyltransferases"/>
    <property type="match status" value="2"/>
</dbReference>
<dbReference type="SUPFAM" id="SSF50129">
    <property type="entry name" value="GroES-like"/>
    <property type="match status" value="1"/>
</dbReference>
<dbReference type="Gene3D" id="3.10.129.110">
    <property type="entry name" value="Polyketide synthase dehydratase"/>
    <property type="match status" value="1"/>
</dbReference>
<evidence type="ECO:0000256" key="12">
    <source>
        <dbReference type="SAM" id="MobiDB-lite"/>
    </source>
</evidence>
<dbReference type="InterPro" id="IPR020841">
    <property type="entry name" value="PKS_Beta-ketoAc_synthase_dom"/>
</dbReference>
<dbReference type="GO" id="GO:0044550">
    <property type="term" value="P:secondary metabolite biosynthetic process"/>
    <property type="evidence" value="ECO:0007669"/>
    <property type="project" value="UniProtKB-ARBA"/>
</dbReference>
<dbReference type="Pfam" id="PF00109">
    <property type="entry name" value="ketoacyl-synt"/>
    <property type="match status" value="1"/>
</dbReference>
<dbReference type="InterPro" id="IPR057326">
    <property type="entry name" value="KR_dom"/>
</dbReference>
<keyword evidence="4" id="KW-0436">Ligase</keyword>
<feature type="active site" description="Proton acceptor; for dehydratase activity" evidence="11">
    <location>
        <position position="986"/>
    </location>
</feature>
<dbReference type="InterPro" id="IPR020843">
    <property type="entry name" value="ER"/>
</dbReference>
<dbReference type="Gene3D" id="3.30.559.10">
    <property type="entry name" value="Chloramphenicol acetyltransferase-like domain"/>
    <property type="match status" value="1"/>
</dbReference>
<dbReference type="InterPro" id="IPR020806">
    <property type="entry name" value="PKS_PP-bd"/>
</dbReference>
<dbReference type="SMART" id="SM00829">
    <property type="entry name" value="PKS_ER"/>
    <property type="match status" value="1"/>
</dbReference>
<evidence type="ECO:0000256" key="5">
    <source>
        <dbReference type="ARBA" id="ARBA00022679"/>
    </source>
</evidence>
<dbReference type="NCBIfam" id="TIGR01733">
    <property type="entry name" value="AA-adenyl-dom"/>
    <property type="match status" value="1"/>
</dbReference>
<dbReference type="GO" id="GO:1901336">
    <property type="term" value="P:lactone biosynthetic process"/>
    <property type="evidence" value="ECO:0007669"/>
    <property type="project" value="UniProtKB-ARBA"/>
</dbReference>
<dbReference type="CDD" id="cd05195">
    <property type="entry name" value="enoyl_red"/>
    <property type="match status" value="1"/>
</dbReference>
<evidence type="ECO:0000256" key="4">
    <source>
        <dbReference type="ARBA" id="ARBA00022598"/>
    </source>
</evidence>
<dbReference type="InterPro" id="IPR010071">
    <property type="entry name" value="AA_adenyl_dom"/>
</dbReference>
<dbReference type="InterPro" id="IPR050091">
    <property type="entry name" value="PKS_NRPS_Biosynth_Enz"/>
</dbReference>
<evidence type="ECO:0000256" key="2">
    <source>
        <dbReference type="ARBA" id="ARBA00022450"/>
    </source>
</evidence>
<dbReference type="SMART" id="SM00825">
    <property type="entry name" value="PKS_KS"/>
    <property type="match status" value="1"/>
</dbReference>
<dbReference type="InterPro" id="IPR049551">
    <property type="entry name" value="PKS_DH_C"/>
</dbReference>
<sequence>MDTMTSTSGVNTPYVSDNETVSSATTAPTPRDDFSAVIGMACRVPGASSPSKLWENIMTQRDVQKKMPSDRFNVDAYYHPDGTNKGTTNAKYGYFLDQDLGLFDAGFFHISGKEAEAMDPQQRLLLEVVYEALENAGITLDEIRGTQTSVYCGCFTNDYNSMITKDLEYYPKYTVTGTGDAILSNRISYFYDLHGPSVTIDTACSSSLVALHLGNQSLRSGESDLSIIVGSALHFDSNIFVTMTDLGMLSVDGRCRHGDKAGSGYVRGEGITAVVLKRQSRAEVEGNRIRSIIRASGANHDGKKQGITLPSAQAQAALIERTYKEAGLSPADTQYVECHGTGTAAGDPRELRALSSVFASTRDEPLWIGSVKTNIGHLEGASGLAGIMKATMALEKHQIPPNMHFNTPNPEVDFKGWKLRIPTEPVEWTVREGVARRVSINSFGYGGTNAHIILEEYNRPSSAKLALPEPYAEMTKGRPYLAPITSHSDKAGKLMADKLAAYLETNPDISIADFATTLSTERSMHDFRSFAYGATNEAVVSSLKEPLPVAAWASKMTSAPRLGFVFTGQGAQWWGMGRQLIEMSPLFRQSLEKCDEVLQALPDKPDWTVVGELLRSQEDSRLGETRFSQPICTALQLALINLLASWGIRPTAVVGHSSGELAATYAAGILSFSNAMVAAYYRGLYMGNAAASSDSVPGAMMAVGLTESEVTNELKPYAGRIAVAAMNSPTSFTVSGDEDAVVELQAKLSERKVFARRLQVGQAFHSHHMLPLAPGYERALKHHPGFAPQPPTARMFSSVTARVADYQTMGPAYYAANMTGQVKFSDALTGIVLNEDDEQNIDVLVEVGPHPALKGPSNQTLNSLNIKLPYIGVLDRKVAAYDSILSAAGQLFAMGYPVDIPAVNQDKYIDANNNLVTVDSGNKLLDFPSYAWDHQRYWSETRVIKSHRLRKFRHQILGAQMPGCLEDRPRWRNYLRLAEMPWLVDHAVSGKVVFPGAGYITMAIEAAIRLGNPEDPIKEIHLRDIAIKSALMVSNSDLGTEVLLELRPATESAKTVYSTWKEFAIFSFDGDSMREHCTGLIQVEMGEERPVHRIKQRAPASELRASSNRTLAHTKYYQRLATIGLHYGPAFQCLSGNVECGKGFATGEITWEPKRVSTGDDSSASVLHPTFLDSSLHPIFAAVEGLMGHSITESFIPTFMRSLKISGHLNRKEYKCDGFKANVAVDSWMHGPRVAISNIGIESKDGQLLADIEGLELTSLGSDADDQQKRTLFFGIQWKPAFEFLTPAQAQNLSVPEIVDLYVHQNPNLHFLHYSDSHTSTLDILNHLGGSNGERRKFGKMTVVPVGSAEEASFSPLVERWNGLVSLEAPLDEEKFDVIIISASAEAASIEKLNENGLVISHPAKAPTAENLRQLWSTSDVTVLKGGDESVFTPETLTILMPSNPSAETEALAQRIESTTSAKVTRKDFLSLRNGTRMDDNVISLYALDVNIFYDEPSKALNEFKAVQSLTSDANRNIVWLSQGTFMDCPCPEQAMFPGLARSVRHETEDLRIAILDITKSAKADLSADLIFRILNPTLHEEEIALRNGQIHVSRLHANDELNSKIAGGYNHQATMQPLHQKNRPLKLVIGRPGLLETLSFADDTEITDEPLKDDELEIAVKASAINFRDIALSMGIIEDYKLGDECAGIVIRKGSKVSDEEFQIGDRVVALRPGEGAHRTIARNPACYCAKIGSLTFAQAAAYPLVLSTAYFSLVEAARLKEGETVLIHAAAGGVGQMAIQVAQLVGAKIIATVGSQSKRDLLKNTYGLTDDQILNSRDDSFVEGVHRLTNGWGVDVVLNSLAGKLLHATWTCLAPFGRFIEIGKRDIHQNSRIDMDPFRKNATFASVDLVTMFNLKNRSIATKLFKECCELFQQGKIRSIPTVELEYAECEKAFRMLQLGNVAGKVVLVPGDDNQVLVQPNTNDSKATLKSDKTYLLVGGLGGLGQKLAEWLYRRGARRLAFLSRSGADKPEAKAVVQWLEDRNVNVRVFKADVSNFDGVNNCVKAIKDNLAGVFQAAMVLQDSPFDKMSFDQWRICTTPKVMGTHNLHKATLDISLDFFVCFSSLSGAVGTKGQGNYAAANSYIDSICRYRRENGLPATTMDIGMVVGIGAVSEDAQLQAVMERVGYDPVNEEELFHQIETSVSWDQYKTLDSNGFDAHQTITGLNMRRPDYYWTSGPRMKNIYQNHDFTSSGNLGKAQKSVMALLRAADTADDRLNILIEAFIEKIALILSIDIENVQPSRSLADYGLDSIVAIEIRKWFFKTVGVELALFDVLGSSSIRGLVEKVSEAVVLEEAETEDTSKQQTSSRTARSSSTKNAGDHPLGEKSFKVSPGDEVPMSTFQRRLWFIHNLIEDKSFLNLPLCATIKGKPDIQVFQMALEELKRRNDVLRTAYFEGESFAQQMVTDDCSVELTFLDFTDAHDVEADIEDFIEEQTHEPLDIENGENIRFTLIQTGEEEFTVVTIAHHISFDRGSSESLLDQVCNLYNCLRNGDDLDGVKQPAASYSEFTMWHNERLQSEEQQKDVDFWKTKYHDLPGPTKLLPFAKAERPESNDYKRSIHQGLLKKGAHQRMKRVCARLGITPAQFLMAAFRAFIYRYTEQDDLTIHMIDGNRPHPSVSDTVGFFVNVIPVRCATNNDADFESFLREMSGLILESLSHSNVPFDLIVDAVGVPRNPAYFPLGQVVVNYQMHGKIPTYSTDDFNMIDIRGKDVPTASEMQLEATEDPDEGLKLSLEFSSTLYGNSEMERFLDNFIAFMNSAIRDHRQPISEISMVGPKELSHLKNNFFAMDFTKNTWENQSVASRIMDIARQYPNDVAIETSNGSSISYKTLVEKAEKVAAAIESKGIDSGSKIGVFSTPGVNAISAMVGTLFARCGYVALDPSFATERLSFMANDSGMKLLLAEKELEARAREISSKSNSPLDTVVIENISESSQPIQGPLKTANNDPFYMIYTSGSTGTPKGVVLSQSNTQQMLSTLHHDYKFTAKDRFLHHSSICFDLSIVQIFSALTCGARVCVATAATRKDPVALSKYMESSQVTVTYFTPTQFALLIENAKPSLQNIRKYRIAYFAGERLPVRVARAFYDLGTPAVVLNTWSPSELVVQTTIQQVEYPSEDEVSIPIGFPMANTRHYILDKNCQPLPEGFIGEIVVGGAQVGLGYLNRPEANRSSFVADPFCSEEDRQAGWTRMFRSGDKGRFRPDGSLEFHGRIAGDKQIKLRGFRIDLGEVEQRLFVESKDESGEPQIVDISVVARSPTAADSQDITDNRQLIAFVVTKKPFTDQKSKQAFAFDLNNKAGRHLNNYMLPNGYQFLDALPVTIGGKVDRQRLLNCDLSLTFPTAATETIESQTAASNDKPDDKLVNTVLQGFQEILKLPEDQDIGVNDSFFELGGQSILMLRLQTRLKRVLKVTPTLAMMFEKPTPMGIAHAIWSKAKDATDGEIDWDKETELIDAPQYTLDQSLPDISPSQVTDVLLTGVESFHGIHMLAALLRESPQLTIHVLGLEEPMTSEDVFKVLDQWDLLQFFPDRDAVTTRIQCVPGAMAHPHLGLSTSDFKKLGQTIQAIYNFASHVSLLQSYDDLRSFNVEPIRDIIELATLGRVKIHIHHLSTWSVMHIQSWQTTIRKRRGRPVTQETSASHFTPEGTSRFGYFKSRWASEMLIEKAASRGIPCTIYRASAITASTETGGIEPDDSFARRMVLGIVESNGIPKIGQRGLEFVIDFIPIDYMTKCVRALSLSDGLSRQENVATIHHITNPSPVKTPQLVDMMAEIKSNPDVKAEILSKDDWLDGMQRIDTEPGAEIRWTVLKSYFEVGHNMFALDQRKTKAILKDLGVEPCFGIGVDVLKAVYEKEKMARTPKA</sequence>
<evidence type="ECO:0000259" key="15">
    <source>
        <dbReference type="PROSITE" id="PS52019"/>
    </source>
</evidence>
<name>A0A022VMI2_TRIRU</name>
<feature type="region of interest" description="Disordered" evidence="12">
    <location>
        <begin position="2338"/>
        <end position="2375"/>
    </location>
</feature>
<dbReference type="GO" id="GO:0004315">
    <property type="term" value="F:3-oxoacyl-[acyl-carrier-protein] synthase activity"/>
    <property type="evidence" value="ECO:0007669"/>
    <property type="project" value="InterPro"/>
</dbReference>
<dbReference type="CDD" id="cd05930">
    <property type="entry name" value="A_NRPS"/>
    <property type="match status" value="1"/>
</dbReference>
<keyword evidence="7" id="KW-0511">Multifunctional enzyme</keyword>
<evidence type="ECO:0000256" key="1">
    <source>
        <dbReference type="ARBA" id="ARBA00018393"/>
    </source>
</evidence>
<dbReference type="Pfam" id="PF23297">
    <property type="entry name" value="ACP_SdgA_C"/>
    <property type="match status" value="1"/>
</dbReference>
<dbReference type="InterPro" id="IPR036291">
    <property type="entry name" value="NAD(P)-bd_dom_sf"/>
</dbReference>
<dbReference type="SUPFAM" id="SSF51735">
    <property type="entry name" value="NAD(P)-binding Rossmann-fold domains"/>
    <property type="match status" value="4"/>
</dbReference>
<dbReference type="Pfam" id="PF21089">
    <property type="entry name" value="PKS_DH_N"/>
    <property type="match status" value="1"/>
</dbReference>
<evidence type="ECO:0000259" key="14">
    <source>
        <dbReference type="PROSITE" id="PS52004"/>
    </source>
</evidence>
<dbReference type="Pfam" id="PF07993">
    <property type="entry name" value="NAD_binding_4"/>
    <property type="match status" value="1"/>
</dbReference>
<evidence type="ECO:0000256" key="8">
    <source>
        <dbReference type="ARBA" id="ARBA00029443"/>
    </source>
</evidence>
<dbReference type="InterPro" id="IPR014030">
    <property type="entry name" value="Ketoacyl_synth_N"/>
</dbReference>
<dbReference type="Proteomes" id="UP000023758">
    <property type="component" value="Unassembled WGS sequence"/>
</dbReference>
<dbReference type="InterPro" id="IPR018201">
    <property type="entry name" value="Ketoacyl_synth_AS"/>
</dbReference>
<dbReference type="InterPro" id="IPR001242">
    <property type="entry name" value="Condensation_dom"/>
</dbReference>
<feature type="domain" description="Carrier" evidence="13">
    <location>
        <begin position="2257"/>
        <end position="2334"/>
    </location>
</feature>
<dbReference type="GO" id="GO:0004312">
    <property type="term" value="F:fatty acid synthase activity"/>
    <property type="evidence" value="ECO:0007669"/>
    <property type="project" value="TreeGrafter"/>
</dbReference>
<dbReference type="EMBL" id="KK207942">
    <property type="protein sequence ID" value="EZF47522.1"/>
    <property type="molecule type" value="Genomic_DNA"/>
</dbReference>
<feature type="region of interest" description="C-terminal hotdog fold" evidence="11">
    <location>
        <begin position="1108"/>
        <end position="1266"/>
    </location>
</feature>
<dbReference type="Pfam" id="PF08240">
    <property type="entry name" value="ADH_N"/>
    <property type="match status" value="1"/>
</dbReference>
<dbReference type="SUPFAM" id="SSF47336">
    <property type="entry name" value="ACP-like"/>
    <property type="match status" value="2"/>
</dbReference>
<dbReference type="PROSITE" id="PS00606">
    <property type="entry name" value="KS3_1"/>
    <property type="match status" value="1"/>
</dbReference>
<dbReference type="Gene3D" id="3.30.70.3290">
    <property type="match status" value="1"/>
</dbReference>
<dbReference type="SMART" id="SM00826">
    <property type="entry name" value="PKS_DH"/>
    <property type="match status" value="1"/>
</dbReference>
<protein>
    <recommendedName>
        <fullName evidence="1">Non-reducing polyketide synthase nscA</fullName>
    </recommendedName>
    <alternativeName>
        <fullName evidence="9">Conidial yellow pigment biosynthesis polyketide synthase nscA</fullName>
    </alternativeName>
    <alternativeName>
        <fullName evidence="10">Neosartoricin B biosynthesis protein A</fullName>
    </alternativeName>
</protein>
<dbReference type="PROSITE" id="PS00012">
    <property type="entry name" value="PHOSPHOPANTETHEINE"/>
    <property type="match status" value="1"/>
</dbReference>
<dbReference type="HOGENOM" id="CLU_000022_37_9_1"/>
<dbReference type="Gene3D" id="3.30.559.30">
    <property type="entry name" value="Nonribosomal peptide synthetase, condensation domain"/>
    <property type="match status" value="1"/>
</dbReference>
<feature type="region of interest" description="Disordered" evidence="12">
    <location>
        <begin position="1"/>
        <end position="29"/>
    </location>
</feature>
<evidence type="ECO:0000313" key="16">
    <source>
        <dbReference type="EMBL" id="EZF47522.1"/>
    </source>
</evidence>
<dbReference type="InterPro" id="IPR020845">
    <property type="entry name" value="AMP-binding_CS"/>
</dbReference>
<dbReference type="SUPFAM" id="SSF53901">
    <property type="entry name" value="Thiolase-like"/>
    <property type="match status" value="1"/>
</dbReference>
<proteinExistence type="inferred from homology"/>
<dbReference type="SUPFAM" id="SSF56801">
    <property type="entry name" value="Acetyl-CoA synthetase-like"/>
    <property type="match status" value="1"/>
</dbReference>
<dbReference type="InterPro" id="IPR042099">
    <property type="entry name" value="ANL_N_sf"/>
</dbReference>
<dbReference type="GO" id="GO:0016491">
    <property type="term" value="F:oxidoreductase activity"/>
    <property type="evidence" value="ECO:0007669"/>
    <property type="project" value="InterPro"/>
</dbReference>
<dbReference type="InterPro" id="IPR014043">
    <property type="entry name" value="Acyl_transferase_dom"/>
</dbReference>
<dbReference type="InterPro" id="IPR042104">
    <property type="entry name" value="PKS_dehydratase_sf"/>
</dbReference>
<comment type="similarity">
    <text evidence="8">In the C-terminal section; belongs to the NRP synthetase family.</text>
</comment>
<accession>A0A022VMI2</accession>
<dbReference type="InterPro" id="IPR013154">
    <property type="entry name" value="ADH-like_N"/>
</dbReference>
<feature type="active site" description="Proton donor; for dehydratase activity" evidence="11">
    <location>
        <position position="1173"/>
    </location>
</feature>
<dbReference type="PROSITE" id="PS50075">
    <property type="entry name" value="CARRIER"/>
    <property type="match status" value="2"/>
</dbReference>
<evidence type="ECO:0000256" key="10">
    <source>
        <dbReference type="ARBA" id="ARBA00033379"/>
    </source>
</evidence>
<dbReference type="GO" id="GO:0031177">
    <property type="term" value="F:phosphopantetheine binding"/>
    <property type="evidence" value="ECO:0007669"/>
    <property type="project" value="InterPro"/>
</dbReference>
<dbReference type="SUPFAM" id="SSF52151">
    <property type="entry name" value="FabD/lysophospholipase-like"/>
    <property type="match status" value="1"/>
</dbReference>
<dbReference type="Gene3D" id="3.40.50.720">
    <property type="entry name" value="NAD(P)-binding Rossmann-like Domain"/>
    <property type="match status" value="4"/>
</dbReference>
<dbReference type="Gene3D" id="3.90.180.10">
    <property type="entry name" value="Medium-chain alcohol dehydrogenases, catalytic domain"/>
    <property type="match status" value="1"/>
</dbReference>
<dbReference type="InterPro" id="IPR013120">
    <property type="entry name" value="FAR_NAD-bd"/>
</dbReference>
<dbReference type="InterPro" id="IPR049552">
    <property type="entry name" value="PKS_DH_N"/>
</dbReference>
<dbReference type="SMART" id="SM00823">
    <property type="entry name" value="PKS_PP"/>
    <property type="match status" value="2"/>
</dbReference>
<dbReference type="Pfam" id="PF02801">
    <property type="entry name" value="Ketoacyl-synt_C"/>
    <property type="match status" value="1"/>
</dbReference>
<dbReference type="InterPro" id="IPR001227">
    <property type="entry name" value="Ac_transferase_dom_sf"/>
</dbReference>
<dbReference type="InterPro" id="IPR023213">
    <property type="entry name" value="CAT-like_dom_sf"/>
</dbReference>
<evidence type="ECO:0000256" key="7">
    <source>
        <dbReference type="ARBA" id="ARBA00023268"/>
    </source>
</evidence>
<dbReference type="InterPro" id="IPR006162">
    <property type="entry name" value="Ppantetheine_attach_site"/>
</dbReference>
<dbReference type="CDD" id="cd00833">
    <property type="entry name" value="PKS"/>
    <property type="match status" value="1"/>
</dbReference>
<dbReference type="InterPro" id="IPR000873">
    <property type="entry name" value="AMP-dep_synth/lig_dom"/>
</dbReference>
<dbReference type="SMART" id="SM00827">
    <property type="entry name" value="PKS_AT"/>
    <property type="match status" value="1"/>
</dbReference>
<gene>
    <name evidence="16" type="ORF">H103_08623</name>
</gene>
<evidence type="ECO:0000256" key="6">
    <source>
        <dbReference type="ARBA" id="ARBA00022737"/>
    </source>
</evidence>
<feature type="region of interest" description="N-terminal hotdog fold" evidence="11">
    <location>
        <begin position="954"/>
        <end position="1088"/>
    </location>
</feature>
<keyword evidence="5" id="KW-0808">Transferase</keyword>
<dbReference type="FunFam" id="3.40.50.720:FF:000209">
    <property type="entry name" value="Polyketide synthase Pks12"/>
    <property type="match status" value="1"/>
</dbReference>
<dbReference type="InterPro" id="IPR020807">
    <property type="entry name" value="PKS_DH"/>
</dbReference>
<dbReference type="CDD" id="cd20483">
    <property type="entry name" value="C_PKS-NRPS"/>
    <property type="match status" value="1"/>
</dbReference>
<dbReference type="Pfam" id="PF08659">
    <property type="entry name" value="KR"/>
    <property type="match status" value="1"/>
</dbReference>
<dbReference type="PANTHER" id="PTHR43775">
    <property type="entry name" value="FATTY ACID SYNTHASE"/>
    <property type="match status" value="1"/>
</dbReference>
<keyword evidence="3" id="KW-0597">Phosphoprotein</keyword>
<feature type="compositionally biased region" description="Low complexity" evidence="12">
    <location>
        <begin position="2346"/>
        <end position="2360"/>
    </location>
</feature>
<feature type="domain" description="Ketosynthase family 3 (KS3)" evidence="14">
    <location>
        <begin position="32"/>
        <end position="456"/>
    </location>
</feature>
<dbReference type="Pfam" id="PF13602">
    <property type="entry name" value="ADH_zinc_N_2"/>
    <property type="match status" value="1"/>
</dbReference>
<dbReference type="InterPro" id="IPR045851">
    <property type="entry name" value="AMP-bd_C_sf"/>
</dbReference>
<dbReference type="SUPFAM" id="SSF55048">
    <property type="entry name" value="Probable ACP-binding domain of malonyl-CoA ACP transacylase"/>
    <property type="match status" value="1"/>
</dbReference>
<dbReference type="Gene3D" id="3.40.50.12780">
    <property type="entry name" value="N-terminal domain of ligase-like"/>
    <property type="match status" value="1"/>
</dbReference>
<evidence type="ECO:0000256" key="9">
    <source>
        <dbReference type="ARBA" id="ARBA00031359"/>
    </source>
</evidence>
<dbReference type="Pfam" id="PF00698">
    <property type="entry name" value="Acyl_transf_1"/>
    <property type="match status" value="1"/>
</dbReference>
<dbReference type="InterPro" id="IPR049900">
    <property type="entry name" value="PKS_mFAS_DH"/>
</dbReference>
<evidence type="ECO:0000259" key="13">
    <source>
        <dbReference type="PROSITE" id="PS50075"/>
    </source>
</evidence>
<dbReference type="InterPro" id="IPR032821">
    <property type="entry name" value="PKS_assoc"/>
</dbReference>
<organism evidence="16">
    <name type="scientific">Trichophyton rubrum CBS 288.86</name>
    <dbReference type="NCBI Taxonomy" id="1215330"/>
    <lineage>
        <taxon>Eukaryota</taxon>
        <taxon>Fungi</taxon>
        <taxon>Dikarya</taxon>
        <taxon>Ascomycota</taxon>
        <taxon>Pezizomycotina</taxon>
        <taxon>Eurotiomycetes</taxon>
        <taxon>Eurotiomycetidae</taxon>
        <taxon>Onygenales</taxon>
        <taxon>Arthrodermataceae</taxon>
        <taxon>Trichophyton</taxon>
    </lineage>
</organism>
<dbReference type="FunFam" id="3.40.366.10:FF:000002">
    <property type="entry name" value="Probable polyketide synthase 2"/>
    <property type="match status" value="1"/>
</dbReference>
<dbReference type="InterPro" id="IPR016036">
    <property type="entry name" value="Malonyl_transacylase_ACP-bd"/>
</dbReference>
<feature type="compositionally biased region" description="Polar residues" evidence="12">
    <location>
        <begin position="1"/>
        <end position="28"/>
    </location>
</feature>
<dbReference type="PROSITE" id="PS52019">
    <property type="entry name" value="PKS_MFAS_DH"/>
    <property type="match status" value="1"/>
</dbReference>
<dbReference type="Pfam" id="PF00501">
    <property type="entry name" value="AMP-binding"/>
    <property type="match status" value="1"/>
</dbReference>
<dbReference type="Gene3D" id="1.10.1200.10">
    <property type="entry name" value="ACP-like"/>
    <property type="match status" value="2"/>
</dbReference>
<dbReference type="GO" id="GO:0016874">
    <property type="term" value="F:ligase activity"/>
    <property type="evidence" value="ECO:0007669"/>
    <property type="project" value="UniProtKB-KW"/>
</dbReference>
<keyword evidence="6" id="KW-0677">Repeat</keyword>
<dbReference type="InterPro" id="IPR013968">
    <property type="entry name" value="PKS_KR"/>
</dbReference>
<dbReference type="InterPro" id="IPR011032">
    <property type="entry name" value="GroES-like_sf"/>
</dbReference>
<dbReference type="Pfam" id="PF00668">
    <property type="entry name" value="Condensation"/>
    <property type="match status" value="1"/>
</dbReference>
<dbReference type="PROSITE" id="PS00455">
    <property type="entry name" value="AMP_BINDING"/>
    <property type="match status" value="1"/>
</dbReference>
<dbReference type="FunFam" id="3.40.47.10:FF:000019">
    <property type="entry name" value="Polyketide synthase type I"/>
    <property type="match status" value="1"/>
</dbReference>